<proteinExistence type="predicted"/>
<dbReference type="PANTHER" id="PTHR12558">
    <property type="entry name" value="CELL DIVISION CYCLE 16,23,27"/>
    <property type="match status" value="1"/>
</dbReference>
<dbReference type="GO" id="GO:0005680">
    <property type="term" value="C:anaphase-promoting complex"/>
    <property type="evidence" value="ECO:0007669"/>
    <property type="project" value="TreeGrafter"/>
</dbReference>
<dbReference type="InterPro" id="IPR019734">
    <property type="entry name" value="TPR_rpt"/>
</dbReference>
<evidence type="ECO:0000313" key="8">
    <source>
        <dbReference type="EMBL" id="KAK6589264.1"/>
    </source>
</evidence>
<dbReference type="GO" id="GO:0005737">
    <property type="term" value="C:cytoplasm"/>
    <property type="evidence" value="ECO:0007669"/>
    <property type="project" value="TreeGrafter"/>
</dbReference>
<evidence type="ECO:0000256" key="5">
    <source>
        <dbReference type="ARBA" id="ARBA00022803"/>
    </source>
</evidence>
<gene>
    <name evidence="8" type="ORF">RS030_213425</name>
</gene>
<feature type="repeat" description="TPR" evidence="7">
    <location>
        <begin position="332"/>
        <end position="365"/>
    </location>
</feature>
<keyword evidence="9" id="KW-1185">Reference proteome</keyword>
<dbReference type="InterPro" id="IPR011990">
    <property type="entry name" value="TPR-like_helical_dom_sf"/>
</dbReference>
<dbReference type="SUPFAM" id="SSF48452">
    <property type="entry name" value="TPR-like"/>
    <property type="match status" value="1"/>
</dbReference>
<accession>A0AAV9XYT0</accession>
<evidence type="ECO:0000256" key="3">
    <source>
        <dbReference type="ARBA" id="ARBA00022776"/>
    </source>
</evidence>
<evidence type="ECO:0000256" key="1">
    <source>
        <dbReference type="ARBA" id="ARBA00022618"/>
    </source>
</evidence>
<dbReference type="PANTHER" id="PTHR12558:SF9">
    <property type="entry name" value="CELL DIVISION CYCLE PROTEIN 16 HOMOLOG"/>
    <property type="match status" value="1"/>
</dbReference>
<sequence length="566" mass="66332">MIEIIKLNQYITSSEIKYPMDVVTHFVEHFRLLIDESIKIRNWKRGEKYCSLLRLVKPLDISDTLKWCKCLYHLSDYFAVIRITEPICADTKSELCVTGLQLLVLRSESEFSIGEYNNCVDTSNVIIKNVTKMANSNFDPRHAFFLKQMKINALLIQARIYELNNINDKFIEINKNILLNEDPLNISAIKSVFSSQRLFIEDKFRLLEEWERHITEKFKWIFYIVQFRVLCDQFTGINIDFKGIAKLSNFNIKHISKIPFFISKMSFVRDLLYPIPFHDNSVNLYRESRVFDPSNCLNCEREIIMRTTSTQNDIGSILTATNILYEKIPLSPLSLFSMGCYYYKQSIYSKSAHLFRRVIELEPGFYEAHLLLAHSFSLNNNHSQALLVYSFIQDQWRGSYYGSLYKGIEYLKSGEYEMAKLNIEKSLHQNFNNPVLLNEYGVLQFYRKQYKEAIAIFRKALNSNVFKEARNKDLLHLLRVNLSCSLIWSFLYCDGDQDIFFIDEVISLLQDIISNKNVRISNSLVKTLLAIAYQITGNEEKAMNKYLECLSLKNPINLDLLYLMCN</sequence>
<reference evidence="8 9" key="1">
    <citation type="submission" date="2023-10" db="EMBL/GenBank/DDBJ databases">
        <title>Comparative genomics analysis reveals potential genetic determinants of host preference in Cryptosporidium xiaoi.</title>
        <authorList>
            <person name="Xiao L."/>
            <person name="Li J."/>
        </authorList>
    </citation>
    <scope>NUCLEOTIDE SEQUENCE [LARGE SCALE GENOMIC DNA]</scope>
    <source>
        <strain evidence="8 9">52996</strain>
    </source>
</reference>
<evidence type="ECO:0000313" key="9">
    <source>
        <dbReference type="Proteomes" id="UP001311799"/>
    </source>
</evidence>
<evidence type="ECO:0000256" key="4">
    <source>
        <dbReference type="ARBA" id="ARBA00022786"/>
    </source>
</evidence>
<evidence type="ECO:0000256" key="6">
    <source>
        <dbReference type="ARBA" id="ARBA00023306"/>
    </source>
</evidence>
<keyword evidence="2" id="KW-0677">Repeat</keyword>
<keyword evidence="1" id="KW-0132">Cell division</keyword>
<protein>
    <submittedName>
        <fullName evidence="8">Subunit of the anaphase-promoting complex cyclosome</fullName>
    </submittedName>
</protein>
<keyword evidence="3" id="KW-0498">Mitosis</keyword>
<dbReference type="Proteomes" id="UP001311799">
    <property type="component" value="Unassembled WGS sequence"/>
</dbReference>
<evidence type="ECO:0000256" key="7">
    <source>
        <dbReference type="PROSITE-ProRule" id="PRU00339"/>
    </source>
</evidence>
<dbReference type="SMART" id="SM00028">
    <property type="entry name" value="TPR"/>
    <property type="match status" value="5"/>
</dbReference>
<comment type="caution">
    <text evidence="8">The sequence shown here is derived from an EMBL/GenBank/DDBJ whole genome shotgun (WGS) entry which is preliminary data.</text>
</comment>
<dbReference type="GO" id="GO:0031145">
    <property type="term" value="P:anaphase-promoting complex-dependent catabolic process"/>
    <property type="evidence" value="ECO:0007669"/>
    <property type="project" value="TreeGrafter"/>
</dbReference>
<dbReference type="GO" id="GO:0051301">
    <property type="term" value="P:cell division"/>
    <property type="evidence" value="ECO:0007669"/>
    <property type="project" value="UniProtKB-KW"/>
</dbReference>
<keyword evidence="5 7" id="KW-0802">TPR repeat</keyword>
<dbReference type="Gene3D" id="1.25.40.10">
    <property type="entry name" value="Tetratricopeptide repeat domain"/>
    <property type="match status" value="1"/>
</dbReference>
<name>A0AAV9XYT0_9CRYT</name>
<dbReference type="GO" id="GO:0016567">
    <property type="term" value="P:protein ubiquitination"/>
    <property type="evidence" value="ECO:0007669"/>
    <property type="project" value="TreeGrafter"/>
</dbReference>
<organism evidence="8 9">
    <name type="scientific">Cryptosporidium xiaoi</name>
    <dbReference type="NCBI Taxonomy" id="659607"/>
    <lineage>
        <taxon>Eukaryota</taxon>
        <taxon>Sar</taxon>
        <taxon>Alveolata</taxon>
        <taxon>Apicomplexa</taxon>
        <taxon>Conoidasida</taxon>
        <taxon>Coccidia</taxon>
        <taxon>Eucoccidiorida</taxon>
        <taxon>Eimeriorina</taxon>
        <taxon>Cryptosporidiidae</taxon>
        <taxon>Cryptosporidium</taxon>
    </lineage>
</organism>
<evidence type="ECO:0000256" key="2">
    <source>
        <dbReference type="ARBA" id="ARBA00022737"/>
    </source>
</evidence>
<dbReference type="EMBL" id="JAWDEY010000013">
    <property type="protein sequence ID" value="KAK6589264.1"/>
    <property type="molecule type" value="Genomic_DNA"/>
</dbReference>
<keyword evidence="6" id="KW-0131">Cell cycle</keyword>
<dbReference type="GO" id="GO:0045842">
    <property type="term" value="P:positive regulation of mitotic metaphase/anaphase transition"/>
    <property type="evidence" value="ECO:0007669"/>
    <property type="project" value="TreeGrafter"/>
</dbReference>
<dbReference type="AlphaFoldDB" id="A0AAV9XYT0"/>
<keyword evidence="4" id="KW-0833">Ubl conjugation pathway</keyword>
<dbReference type="PROSITE" id="PS50005">
    <property type="entry name" value="TPR"/>
    <property type="match status" value="1"/>
</dbReference>